<comment type="caution">
    <text evidence="1">The sequence shown here is derived from an EMBL/GenBank/DDBJ whole genome shotgun (WGS) entry which is preliminary data.</text>
</comment>
<name>X6NYP5_RETFI</name>
<dbReference type="EMBL" id="ASPP01004946">
    <property type="protein sequence ID" value="ETO31420.1"/>
    <property type="molecule type" value="Genomic_DNA"/>
</dbReference>
<gene>
    <name evidence="1" type="ORF">RFI_05701</name>
</gene>
<accession>X6NYP5</accession>
<proteinExistence type="predicted"/>
<dbReference type="AlphaFoldDB" id="X6NYP5"/>
<dbReference type="InterPro" id="IPR043129">
    <property type="entry name" value="ATPase_NBD"/>
</dbReference>
<dbReference type="OrthoDB" id="2963168at2759"/>
<evidence type="ECO:0000313" key="1">
    <source>
        <dbReference type="EMBL" id="ETO31420.1"/>
    </source>
</evidence>
<evidence type="ECO:0000313" key="2">
    <source>
        <dbReference type="Proteomes" id="UP000023152"/>
    </source>
</evidence>
<dbReference type="PANTHER" id="PTHR14187:SF5">
    <property type="entry name" value="HEAT SHOCK 70 KDA PROTEIN 12A"/>
    <property type="match status" value="1"/>
</dbReference>
<organism evidence="1 2">
    <name type="scientific">Reticulomyxa filosa</name>
    <dbReference type="NCBI Taxonomy" id="46433"/>
    <lineage>
        <taxon>Eukaryota</taxon>
        <taxon>Sar</taxon>
        <taxon>Rhizaria</taxon>
        <taxon>Retaria</taxon>
        <taxon>Foraminifera</taxon>
        <taxon>Monothalamids</taxon>
        <taxon>Reticulomyxidae</taxon>
        <taxon>Reticulomyxa</taxon>
    </lineage>
</organism>
<dbReference type="PANTHER" id="PTHR14187">
    <property type="entry name" value="ALPHA KINASE/ELONGATION FACTOR 2 KINASE"/>
    <property type="match status" value="1"/>
</dbReference>
<sequence length="241" mass="27697">MQMFDELIDKIIGHVNTLISTHADVLDNKLKFLCLVGGFSQSPYLQHRLKQQFEPKFTFIIPDRPILSVIQGAAQLGRIASFVKSRVLNKTYGTSCAWPMKKAIDANVSQVHIKKHKYLNDIYNTWSVAKCFAIFKAKSEKVKVNEMVELEFQKSKKDQKSANIVIYCSDQVKPTVITGSQRLGEITVYFPDDFDTETNSLRVRFYFGNTTIRVTAAIKGEKWIEKELQIKYDFDLNNIQN</sequence>
<reference evidence="1 2" key="1">
    <citation type="journal article" date="2013" name="Curr. Biol.">
        <title>The Genome of the Foraminiferan Reticulomyxa filosa.</title>
        <authorList>
            <person name="Glockner G."/>
            <person name="Hulsmann N."/>
            <person name="Schleicher M."/>
            <person name="Noegel A.A."/>
            <person name="Eichinger L."/>
            <person name="Gallinger C."/>
            <person name="Pawlowski J."/>
            <person name="Sierra R."/>
            <person name="Euteneuer U."/>
            <person name="Pillet L."/>
            <person name="Moustafa A."/>
            <person name="Platzer M."/>
            <person name="Groth M."/>
            <person name="Szafranski K."/>
            <person name="Schliwa M."/>
        </authorList>
    </citation>
    <scope>NUCLEOTIDE SEQUENCE [LARGE SCALE GENOMIC DNA]</scope>
</reference>
<dbReference type="SUPFAM" id="SSF53067">
    <property type="entry name" value="Actin-like ATPase domain"/>
    <property type="match status" value="1"/>
</dbReference>
<keyword evidence="2" id="KW-1185">Reference proteome</keyword>
<dbReference type="Proteomes" id="UP000023152">
    <property type="component" value="Unassembled WGS sequence"/>
</dbReference>
<protein>
    <submittedName>
        <fullName evidence="1">Uncharacterized protein</fullName>
    </submittedName>
</protein>